<organism evidence="1 2">
    <name type="scientific">Stylophora pistillata</name>
    <name type="common">Smooth cauliflower coral</name>
    <dbReference type="NCBI Taxonomy" id="50429"/>
    <lineage>
        <taxon>Eukaryota</taxon>
        <taxon>Metazoa</taxon>
        <taxon>Cnidaria</taxon>
        <taxon>Anthozoa</taxon>
        <taxon>Hexacorallia</taxon>
        <taxon>Scleractinia</taxon>
        <taxon>Astrocoeniina</taxon>
        <taxon>Pocilloporidae</taxon>
        <taxon>Stylophora</taxon>
    </lineage>
</organism>
<sequence>MYYLWKQHTEEMKMLEDNVLTVCDKECTVQCQPGADMLWQSWAANERNQAATYPSPYANVHKGNLNTMGGSIGMGKDDTWKPYTMEMRTSNAEKEAGDVAEIRGGPKTILAEDIFSSFKACIRLGVCGMGYLVSRVKQNFSNEANSVNVTTWTVGYAIPYHANLLFTSSRALTESVLCALKPIICKQCNTRFADNLSLWSHLKFCNATEVRSVAINPTLTTVPGLKETLHGRGLSTAGNKEIEGALAGEG</sequence>
<evidence type="ECO:0008006" key="3">
    <source>
        <dbReference type="Google" id="ProtNLM"/>
    </source>
</evidence>
<accession>A0A2B4R843</accession>
<reference evidence="2" key="1">
    <citation type="journal article" date="2017" name="bioRxiv">
        <title>Comparative analysis of the genomes of Stylophora pistillata and Acropora digitifera provides evidence for extensive differences between species of corals.</title>
        <authorList>
            <person name="Voolstra C.R."/>
            <person name="Li Y."/>
            <person name="Liew Y.J."/>
            <person name="Baumgarten S."/>
            <person name="Zoccola D."/>
            <person name="Flot J.-F."/>
            <person name="Tambutte S."/>
            <person name="Allemand D."/>
            <person name="Aranda M."/>
        </authorList>
    </citation>
    <scope>NUCLEOTIDE SEQUENCE [LARGE SCALE GENOMIC DNA]</scope>
</reference>
<evidence type="ECO:0000313" key="2">
    <source>
        <dbReference type="Proteomes" id="UP000225706"/>
    </source>
</evidence>
<comment type="caution">
    <text evidence="1">The sequence shown here is derived from an EMBL/GenBank/DDBJ whole genome shotgun (WGS) entry which is preliminary data.</text>
</comment>
<dbReference type="AlphaFoldDB" id="A0A2B4R843"/>
<evidence type="ECO:0000313" key="1">
    <source>
        <dbReference type="EMBL" id="PFX12538.1"/>
    </source>
</evidence>
<dbReference type="EMBL" id="LSMT01001310">
    <property type="protein sequence ID" value="PFX12538.1"/>
    <property type="molecule type" value="Genomic_DNA"/>
</dbReference>
<protein>
    <recommendedName>
        <fullName evidence="3">C2H2-type domain-containing protein</fullName>
    </recommendedName>
</protein>
<dbReference type="OrthoDB" id="5987636at2759"/>
<keyword evidence="2" id="KW-1185">Reference proteome</keyword>
<dbReference type="Proteomes" id="UP000225706">
    <property type="component" value="Unassembled WGS sequence"/>
</dbReference>
<name>A0A2B4R843_STYPI</name>
<gene>
    <name evidence="1" type="ORF">AWC38_SpisGene23487</name>
</gene>
<proteinExistence type="predicted"/>